<dbReference type="SUPFAM" id="SSF48452">
    <property type="entry name" value="TPR-like"/>
    <property type="match status" value="3"/>
</dbReference>
<evidence type="ECO:0000256" key="2">
    <source>
        <dbReference type="ARBA" id="ARBA00022737"/>
    </source>
</evidence>
<evidence type="ECO:0000259" key="5">
    <source>
        <dbReference type="Pfam" id="PF13525"/>
    </source>
</evidence>
<name>A0A1V5MII8_UNCT6</name>
<evidence type="ECO:0000256" key="4">
    <source>
        <dbReference type="PROSITE-ProRule" id="PRU00339"/>
    </source>
</evidence>
<evidence type="ECO:0000313" key="7">
    <source>
        <dbReference type="Proteomes" id="UP000485484"/>
    </source>
</evidence>
<reference evidence="6 7" key="1">
    <citation type="submission" date="2017-02" db="EMBL/GenBank/DDBJ databases">
        <title>Delving into the versatile metabolic prowess of the omnipresent phylum Bacteroidetes.</title>
        <authorList>
            <person name="Nobu M.K."/>
            <person name="Mei R."/>
            <person name="Narihiro T."/>
            <person name="Kuroda K."/>
            <person name="Liu W.-T."/>
        </authorList>
    </citation>
    <scope>NUCLEOTIDE SEQUENCE [LARGE SCALE GENOMIC DNA]</scope>
    <source>
        <strain evidence="6">ADurb.Bin417</strain>
    </source>
</reference>
<dbReference type="PANTHER" id="PTHR44943:SF8">
    <property type="entry name" value="TPR REPEAT-CONTAINING PROTEIN MJ0263"/>
    <property type="match status" value="1"/>
</dbReference>
<dbReference type="Pfam" id="PF13432">
    <property type="entry name" value="TPR_16"/>
    <property type="match status" value="5"/>
</dbReference>
<dbReference type="Pfam" id="PF13525">
    <property type="entry name" value="YfiO"/>
    <property type="match status" value="1"/>
</dbReference>
<dbReference type="PANTHER" id="PTHR44943">
    <property type="entry name" value="CELLULOSE SYNTHASE OPERON PROTEIN C"/>
    <property type="match status" value="1"/>
</dbReference>
<dbReference type="InterPro" id="IPR019734">
    <property type="entry name" value="TPR_rpt"/>
</dbReference>
<dbReference type="InterPro" id="IPR051685">
    <property type="entry name" value="Ycf3/AcsC/BcsC/TPR_MFPF"/>
</dbReference>
<dbReference type="SMART" id="SM00028">
    <property type="entry name" value="TPR"/>
    <property type="match status" value="8"/>
</dbReference>
<evidence type="ECO:0000256" key="1">
    <source>
        <dbReference type="ARBA" id="ARBA00022729"/>
    </source>
</evidence>
<dbReference type="AlphaFoldDB" id="A0A1V5MII8"/>
<proteinExistence type="predicted"/>
<gene>
    <name evidence="6" type="ORF">BWY73_00506</name>
</gene>
<feature type="repeat" description="TPR" evidence="4">
    <location>
        <begin position="483"/>
        <end position="516"/>
    </location>
</feature>
<dbReference type="EMBL" id="MWAK01000047">
    <property type="protein sequence ID" value="OPZ93067.1"/>
    <property type="molecule type" value="Genomic_DNA"/>
</dbReference>
<dbReference type="PROSITE" id="PS50005">
    <property type="entry name" value="TPR"/>
    <property type="match status" value="1"/>
</dbReference>
<keyword evidence="3 4" id="KW-0802">TPR repeat</keyword>
<protein>
    <submittedName>
        <fullName evidence="6">Tol-pal system protein YbgF</fullName>
    </submittedName>
</protein>
<accession>A0A1V5MII8</accession>
<evidence type="ECO:0000313" key="6">
    <source>
        <dbReference type="EMBL" id="OPZ93067.1"/>
    </source>
</evidence>
<dbReference type="InterPro" id="IPR011990">
    <property type="entry name" value="TPR-like_helical_dom_sf"/>
</dbReference>
<keyword evidence="2" id="KW-0677">Repeat</keyword>
<comment type="caution">
    <text evidence="6">The sequence shown here is derived from an EMBL/GenBank/DDBJ whole genome shotgun (WGS) entry which is preliminary data.</text>
</comment>
<keyword evidence="1" id="KW-0732">Signal</keyword>
<dbReference type="InterPro" id="IPR039565">
    <property type="entry name" value="BamD-like"/>
</dbReference>
<evidence type="ECO:0000256" key="3">
    <source>
        <dbReference type="ARBA" id="ARBA00022803"/>
    </source>
</evidence>
<dbReference type="Gene3D" id="1.25.40.10">
    <property type="entry name" value="Tetratricopeptide repeat domain"/>
    <property type="match status" value="5"/>
</dbReference>
<dbReference type="Proteomes" id="UP000485484">
    <property type="component" value="Unassembled WGS sequence"/>
</dbReference>
<feature type="domain" description="Outer membrane lipoprotein BamD-like" evidence="5">
    <location>
        <begin position="335"/>
        <end position="433"/>
    </location>
</feature>
<organism evidence="6 7">
    <name type="scientific">candidate division TA06 bacterium ADurb.Bin417</name>
    <dbReference type="NCBI Taxonomy" id="1852828"/>
    <lineage>
        <taxon>Bacteria</taxon>
        <taxon>Bacteria division TA06</taxon>
    </lineage>
</organism>
<sequence>MRTGFRLLAGFFLATWLAILAVPPSAESYTEREWIQLARVAYENGFHDLSLEYLDQFQKQYPESGQAAYGLILRGLNLRKQEKTAEAGRIFSDLIDAASPHSYRSLAYYLRGETNFARSRYPEAAEDFRNALAGTLEAENENPARQGLVLSLAYQGRYAEAIQALTEWRGRPNGSGREWRETRSNLIKLASGDLFQAIKQKDYQRVQSMAALLTERLDRDSQLDLVRYYQASAWLESGQRETALVQLEALTRSAGDDLAALAAFRLGDLFLQEKNYAAAAGYYLKAEQKTRDSQIRAAANYQLGILARRNRDYAGSGEYFQRVLKIPGDPELVEKAMLELAETAFLQADYQRALDLYREFQRRFPSSRQTEAARLQEAFCLYNLRRYQESQAVFADFIGRFPESPLAGKAYYGSGLVSIARGDKAAAARTWQEFLAGRSTIEDQAPMVLLLCRYLLEADRPAEALPYLKRLSGNASLEAGVRAEARLISGLAYLKQNDYQPALNEFESGLELPVPGEIREALLKNKADLLLAGGRYAEALPIYQTLKETLPDRRGEVLYGLGVCLQQTGRGREAVPHYLEALINLPADSPLAREIKARLAQIRKANS</sequence>